<dbReference type="Proteomes" id="UP000034164">
    <property type="component" value="Unassembled WGS sequence"/>
</dbReference>
<evidence type="ECO:0008006" key="5">
    <source>
        <dbReference type="Google" id="ProtNLM"/>
    </source>
</evidence>
<evidence type="ECO:0000313" key="3">
    <source>
        <dbReference type="EMBL" id="KKZ67279.1"/>
    </source>
</evidence>
<feature type="compositionally biased region" description="Acidic residues" evidence="2">
    <location>
        <begin position="152"/>
        <end position="167"/>
    </location>
</feature>
<dbReference type="VEuPathDB" id="FungiDB:EMCG_07047"/>
<comment type="caution">
    <text evidence="3">The sequence shown here is derived from an EMBL/GenBank/DDBJ whole genome shotgun (WGS) entry which is preliminary data.</text>
</comment>
<accession>A0A0G2J637</accession>
<sequence length="269" mass="30214">MSLTQTYFLAHAARAKLSREASRPDHDLRILVGHANMLDSLMLELADAEREQEKWFNQSVRGANNKLSHEQHNKHIQWADSVVEEPEEDWDPEDLSSSDSDSDSEGSDSDDSDDYDEEDIFSPALLSRSQLQQVQPPSTPRITSREILRYADDDEAIEEDDDEDSDELALTRTHSRSQHQPPELLDDSDDSSSEDESLPRSPPQPTLDSFSGKGAVVTTVDLYSSKQQRSEPSNFATLSPEESDQSAALFEDGFFLPHQQSRGAMIEAF</sequence>
<evidence type="ECO:0000256" key="2">
    <source>
        <dbReference type="SAM" id="MobiDB-lite"/>
    </source>
</evidence>
<feature type="region of interest" description="Disordered" evidence="2">
    <location>
        <begin position="83"/>
        <end position="244"/>
    </location>
</feature>
<feature type="compositionally biased region" description="Polar residues" evidence="2">
    <location>
        <begin position="221"/>
        <end position="237"/>
    </location>
</feature>
<feature type="compositionally biased region" description="Polar residues" evidence="2">
    <location>
        <begin position="127"/>
        <end position="142"/>
    </location>
</feature>
<dbReference type="PANTHER" id="PTHR36826">
    <property type="entry name" value="PROTEIN ECM13"/>
    <property type="match status" value="1"/>
</dbReference>
<dbReference type="EMBL" id="LCZI01000296">
    <property type="protein sequence ID" value="KKZ67279.1"/>
    <property type="molecule type" value="Genomic_DNA"/>
</dbReference>
<gene>
    <name evidence="3" type="ORF">EMCG_07047</name>
</gene>
<feature type="compositionally biased region" description="Acidic residues" evidence="2">
    <location>
        <begin position="83"/>
        <end position="120"/>
    </location>
</feature>
<organism evidence="3 4">
    <name type="scientific">[Emmonsia] crescens</name>
    <dbReference type="NCBI Taxonomy" id="73230"/>
    <lineage>
        <taxon>Eukaryota</taxon>
        <taxon>Fungi</taxon>
        <taxon>Dikarya</taxon>
        <taxon>Ascomycota</taxon>
        <taxon>Pezizomycotina</taxon>
        <taxon>Eurotiomycetes</taxon>
        <taxon>Eurotiomycetidae</taxon>
        <taxon>Onygenales</taxon>
        <taxon>Ajellomycetaceae</taxon>
        <taxon>Emergomyces</taxon>
    </lineage>
</organism>
<dbReference type="InterPro" id="IPR037738">
    <property type="entry name" value="Ecm13-like"/>
</dbReference>
<evidence type="ECO:0000256" key="1">
    <source>
        <dbReference type="SAM" id="Coils"/>
    </source>
</evidence>
<feature type="compositionally biased region" description="Acidic residues" evidence="2">
    <location>
        <begin position="184"/>
        <end position="196"/>
    </location>
</feature>
<name>A0A0G2J637_9EURO</name>
<evidence type="ECO:0000313" key="4">
    <source>
        <dbReference type="Proteomes" id="UP000034164"/>
    </source>
</evidence>
<dbReference type="AlphaFoldDB" id="A0A0G2J637"/>
<protein>
    <recommendedName>
        <fullName evidence="5">Protein ECM13</fullName>
    </recommendedName>
</protein>
<proteinExistence type="predicted"/>
<keyword evidence="1" id="KW-0175">Coiled coil</keyword>
<dbReference type="PANTHER" id="PTHR36826:SF1">
    <property type="entry name" value="PROTEIN ECM13"/>
    <property type="match status" value="1"/>
</dbReference>
<reference evidence="4" key="1">
    <citation type="journal article" date="2015" name="PLoS Genet.">
        <title>The dynamic genome and transcriptome of the human fungal pathogen Blastomyces and close relative Emmonsia.</title>
        <authorList>
            <person name="Munoz J.F."/>
            <person name="Gauthier G.M."/>
            <person name="Desjardins C.A."/>
            <person name="Gallo J.E."/>
            <person name="Holder J."/>
            <person name="Sullivan T.D."/>
            <person name="Marty A.J."/>
            <person name="Carmen J.C."/>
            <person name="Chen Z."/>
            <person name="Ding L."/>
            <person name="Gujja S."/>
            <person name="Magrini V."/>
            <person name="Misas E."/>
            <person name="Mitreva M."/>
            <person name="Priest M."/>
            <person name="Saif S."/>
            <person name="Whiston E.A."/>
            <person name="Young S."/>
            <person name="Zeng Q."/>
            <person name="Goldman W.E."/>
            <person name="Mardis E.R."/>
            <person name="Taylor J.W."/>
            <person name="McEwen J.G."/>
            <person name="Clay O.K."/>
            <person name="Klein B.S."/>
            <person name="Cuomo C.A."/>
        </authorList>
    </citation>
    <scope>NUCLEOTIDE SEQUENCE [LARGE SCALE GENOMIC DNA]</scope>
    <source>
        <strain evidence="4">UAMH 3008</strain>
    </source>
</reference>
<dbReference type="OrthoDB" id="5431245at2759"/>
<feature type="coiled-coil region" evidence="1">
    <location>
        <begin position="31"/>
        <end position="58"/>
    </location>
</feature>